<feature type="compositionally biased region" description="Polar residues" evidence="1">
    <location>
        <begin position="63"/>
        <end position="77"/>
    </location>
</feature>
<evidence type="ECO:0000256" key="1">
    <source>
        <dbReference type="SAM" id="MobiDB-lite"/>
    </source>
</evidence>
<keyword evidence="3" id="KW-1185">Reference proteome</keyword>
<name>A0ABP1QTQ0_9HEXA</name>
<sequence length="172" mass="18684">MLYQDAPKISNSNGDSEHTLPTYVSSPELSGIPILLTNKNIEIDKPRVKRGLKSGITGLFNRGSKQPQPITQRPRSNSLPSFPAAFPSTSPIGLFNSANKQPFTSRPRSNSLPIILPTSSPVGLLNNGNQRPFSTLPRSNSLTPAVQPITTGFSSTINNQFSRKPLCKIFQV</sequence>
<dbReference type="Proteomes" id="UP001642540">
    <property type="component" value="Unassembled WGS sequence"/>
</dbReference>
<gene>
    <name evidence="2" type="ORF">ODALV1_LOCUS14942</name>
</gene>
<protein>
    <submittedName>
        <fullName evidence="2">Uncharacterized protein</fullName>
    </submittedName>
</protein>
<reference evidence="2 3" key="1">
    <citation type="submission" date="2024-08" db="EMBL/GenBank/DDBJ databases">
        <authorList>
            <person name="Cucini C."/>
            <person name="Frati F."/>
        </authorList>
    </citation>
    <scope>NUCLEOTIDE SEQUENCE [LARGE SCALE GENOMIC DNA]</scope>
</reference>
<feature type="region of interest" description="Disordered" evidence="1">
    <location>
        <begin position="1"/>
        <end position="26"/>
    </location>
</feature>
<accession>A0ABP1QTQ0</accession>
<comment type="caution">
    <text evidence="2">The sequence shown here is derived from an EMBL/GenBank/DDBJ whole genome shotgun (WGS) entry which is preliminary data.</text>
</comment>
<dbReference type="EMBL" id="CAXLJM020000046">
    <property type="protein sequence ID" value="CAL8111333.1"/>
    <property type="molecule type" value="Genomic_DNA"/>
</dbReference>
<organism evidence="2 3">
    <name type="scientific">Orchesella dallaii</name>
    <dbReference type="NCBI Taxonomy" id="48710"/>
    <lineage>
        <taxon>Eukaryota</taxon>
        <taxon>Metazoa</taxon>
        <taxon>Ecdysozoa</taxon>
        <taxon>Arthropoda</taxon>
        <taxon>Hexapoda</taxon>
        <taxon>Collembola</taxon>
        <taxon>Entomobryomorpha</taxon>
        <taxon>Entomobryoidea</taxon>
        <taxon>Orchesellidae</taxon>
        <taxon>Orchesellinae</taxon>
        <taxon>Orchesella</taxon>
    </lineage>
</organism>
<evidence type="ECO:0000313" key="2">
    <source>
        <dbReference type="EMBL" id="CAL8111333.1"/>
    </source>
</evidence>
<evidence type="ECO:0000313" key="3">
    <source>
        <dbReference type="Proteomes" id="UP001642540"/>
    </source>
</evidence>
<feature type="region of interest" description="Disordered" evidence="1">
    <location>
        <begin position="57"/>
        <end position="83"/>
    </location>
</feature>
<proteinExistence type="predicted"/>